<dbReference type="InterPro" id="IPR036899">
    <property type="entry name" value="Ribosomal_uL13_sf"/>
</dbReference>
<dbReference type="CDD" id="cd00392">
    <property type="entry name" value="Ribosomal_L13"/>
    <property type="match status" value="1"/>
</dbReference>
<gene>
    <name evidence="5" type="primary">rpl13</name>
</gene>
<accession>A0A8F0F7E0</accession>
<evidence type="ECO:0000256" key="1">
    <source>
        <dbReference type="ARBA" id="ARBA00006227"/>
    </source>
</evidence>
<dbReference type="NCBIfam" id="TIGR01066">
    <property type="entry name" value="rplM_bact"/>
    <property type="match status" value="1"/>
</dbReference>
<dbReference type="HAMAP" id="MF_01366">
    <property type="entry name" value="Ribosomal_uL13"/>
    <property type="match status" value="1"/>
</dbReference>
<evidence type="ECO:0000313" key="5">
    <source>
        <dbReference type="EMBL" id="QWK41884.1"/>
    </source>
</evidence>
<dbReference type="GO" id="GO:0003729">
    <property type="term" value="F:mRNA binding"/>
    <property type="evidence" value="ECO:0007669"/>
    <property type="project" value="TreeGrafter"/>
</dbReference>
<keyword evidence="2 4" id="KW-0689">Ribosomal protein</keyword>
<dbReference type="AlphaFoldDB" id="A0A8F0F7E0"/>
<reference evidence="5" key="1">
    <citation type="journal article" date="2021" name="Genome Biol. Evol.">
        <title>Genomic rearrangements and sequence evolution across brown algal organelles.</title>
        <authorList>
            <person name="Starko S."/>
            <person name="Bringloe T.T."/>
            <person name="Gomez M.S."/>
            <person name="Darby H."/>
            <person name="Graham S.W."/>
            <person name="Martone P.T."/>
        </authorList>
    </citation>
    <scope>NUCLEOTIDE SEQUENCE</scope>
</reference>
<dbReference type="PIRSF" id="PIRSF002181">
    <property type="entry name" value="Ribosomal_L13"/>
    <property type="match status" value="1"/>
</dbReference>
<evidence type="ECO:0000256" key="3">
    <source>
        <dbReference type="ARBA" id="ARBA00023274"/>
    </source>
</evidence>
<dbReference type="InterPro" id="IPR005823">
    <property type="entry name" value="Ribosomal_uL13_bac-type"/>
</dbReference>
<sequence>MKDTFIPTKLRVKQKWYIIDAKDQCLGRLATRVSNLLRGKKKILFTPSQDVGDYIVIINADKINVSGKKFIQKLYFRHSGRPGGKTIESFEKLKLRLPERIIEKAIKGMLPKNRLGRKLFTKLKVYTGTEHPHLSQDPTILINLDYNT</sequence>
<dbReference type="PANTHER" id="PTHR11545">
    <property type="entry name" value="RIBOSOMAL PROTEIN L13"/>
    <property type="match status" value="1"/>
</dbReference>
<evidence type="ECO:0000256" key="4">
    <source>
        <dbReference type="RuleBase" id="RU003877"/>
    </source>
</evidence>
<dbReference type="Pfam" id="PF00572">
    <property type="entry name" value="Ribosomal_L13"/>
    <property type="match status" value="1"/>
</dbReference>
<keyword evidence="5" id="KW-0934">Plastid</keyword>
<dbReference type="EMBL" id="MZ156028">
    <property type="protein sequence ID" value="QWK41884.1"/>
    <property type="molecule type" value="Genomic_DNA"/>
</dbReference>
<proteinExistence type="inferred from homology"/>
<dbReference type="InterPro" id="IPR005822">
    <property type="entry name" value="Ribosomal_uL13"/>
</dbReference>
<organism evidence="5">
    <name type="scientific">Protohalopteris sp</name>
    <dbReference type="NCBI Taxonomy" id="2843287"/>
    <lineage>
        <taxon>Eukaryota</taxon>
        <taxon>Sar</taxon>
        <taxon>Stramenopiles</taxon>
        <taxon>Ochrophyta</taxon>
        <taxon>PX clade</taxon>
        <taxon>Phaeophyceae</taxon>
        <taxon>Sphacelariales</taxon>
        <taxon>Stypocaulaceae</taxon>
        <taxon>Protohalopteris</taxon>
    </lineage>
</organism>
<dbReference type="GO" id="GO:0017148">
    <property type="term" value="P:negative regulation of translation"/>
    <property type="evidence" value="ECO:0007669"/>
    <property type="project" value="TreeGrafter"/>
</dbReference>
<dbReference type="InterPro" id="IPR023563">
    <property type="entry name" value="Ribosomal_uL13_CS"/>
</dbReference>
<comment type="similarity">
    <text evidence="1 4">Belongs to the universal ribosomal protein uL13 family.</text>
</comment>
<protein>
    <submittedName>
        <fullName evidence="5">Ribosomal protein L13</fullName>
    </submittedName>
</protein>
<dbReference type="PANTHER" id="PTHR11545:SF2">
    <property type="entry name" value="LARGE RIBOSOMAL SUBUNIT PROTEIN UL13M"/>
    <property type="match status" value="1"/>
</dbReference>
<geneLocation type="plastid" evidence="5"/>
<dbReference type="GO" id="GO:0006412">
    <property type="term" value="P:translation"/>
    <property type="evidence" value="ECO:0007669"/>
    <property type="project" value="InterPro"/>
</dbReference>
<dbReference type="PROSITE" id="PS00783">
    <property type="entry name" value="RIBOSOMAL_L13"/>
    <property type="match status" value="1"/>
</dbReference>
<dbReference type="SUPFAM" id="SSF52161">
    <property type="entry name" value="Ribosomal protein L13"/>
    <property type="match status" value="1"/>
</dbReference>
<dbReference type="GO" id="GO:0022625">
    <property type="term" value="C:cytosolic large ribosomal subunit"/>
    <property type="evidence" value="ECO:0007669"/>
    <property type="project" value="TreeGrafter"/>
</dbReference>
<dbReference type="GO" id="GO:0003735">
    <property type="term" value="F:structural constituent of ribosome"/>
    <property type="evidence" value="ECO:0007669"/>
    <property type="project" value="InterPro"/>
</dbReference>
<dbReference type="Gene3D" id="3.90.1180.10">
    <property type="entry name" value="Ribosomal protein L13"/>
    <property type="match status" value="1"/>
</dbReference>
<name>A0A8F0F7E0_9PHAE</name>
<keyword evidence="3 4" id="KW-0687">Ribonucleoprotein</keyword>
<evidence type="ECO:0000256" key="2">
    <source>
        <dbReference type="ARBA" id="ARBA00022980"/>
    </source>
</evidence>